<evidence type="ECO:0000313" key="1">
    <source>
        <dbReference type="EMBL" id="MCQ8119617.1"/>
    </source>
</evidence>
<evidence type="ECO:0008006" key="3">
    <source>
        <dbReference type="Google" id="ProtNLM"/>
    </source>
</evidence>
<dbReference type="Proteomes" id="UP001524570">
    <property type="component" value="Unassembled WGS sequence"/>
</dbReference>
<proteinExistence type="predicted"/>
<gene>
    <name evidence="1" type="ORF">NP589_19505</name>
</gene>
<protein>
    <recommendedName>
        <fullName evidence="3">DUF4145 domain-containing protein</fullName>
    </recommendedName>
</protein>
<sequence>MIKHLKKRFDELLTQANEVAATKQAKYSQHSGHYEQVDTDLLLGWCVKTRNLLASACGKESEHFKAFVKAEEPSFYEENPTRLSRLRAVFLAAKEDFEGGYLSSVRNLVQAEVFSTELEQARELLNAGYRIPAAVICGVVLETNLRSLCEAHSLSLGKLDKMNADLAKVGQYNSLVQKRITALAAIRNSAAHGNSAEFDDANVRSMIEEVEKLVADWLS</sequence>
<name>A0ABT1TXW6_9GAMM</name>
<keyword evidence="2" id="KW-1185">Reference proteome</keyword>
<reference evidence="1 2" key="1">
    <citation type="submission" date="2022-07" db="EMBL/GenBank/DDBJ databases">
        <title>Methylomonas rivi sp. nov., Methylomonas rosea sp. nov., Methylomonas aureus sp. nov. and Methylomonas subterranea sp. nov., four novel methanotrophs isolated from a freshwater creek and the deep terrestrial subsurface.</title>
        <authorList>
            <person name="Abin C."/>
            <person name="Sankaranarayanan K."/>
            <person name="Garner C."/>
            <person name="Sindelar R."/>
            <person name="Kotary K."/>
            <person name="Garner R."/>
            <person name="Barclay S."/>
            <person name="Lawson P."/>
            <person name="Krumholz L."/>
        </authorList>
    </citation>
    <scope>NUCLEOTIDE SEQUENCE [LARGE SCALE GENOMIC DNA]</scope>
    <source>
        <strain evidence="1 2">WSC-7</strain>
    </source>
</reference>
<dbReference type="EMBL" id="JANIBL010000080">
    <property type="protein sequence ID" value="MCQ8119617.1"/>
    <property type="molecule type" value="Genomic_DNA"/>
</dbReference>
<organism evidence="1 2">
    <name type="scientific">Methylomonas rosea</name>
    <dbReference type="NCBI Taxonomy" id="2952227"/>
    <lineage>
        <taxon>Bacteria</taxon>
        <taxon>Pseudomonadati</taxon>
        <taxon>Pseudomonadota</taxon>
        <taxon>Gammaproteobacteria</taxon>
        <taxon>Methylococcales</taxon>
        <taxon>Methylococcaceae</taxon>
        <taxon>Methylomonas</taxon>
    </lineage>
</organism>
<evidence type="ECO:0000313" key="2">
    <source>
        <dbReference type="Proteomes" id="UP001524570"/>
    </source>
</evidence>
<dbReference type="RefSeq" id="WP_256608462.1">
    <property type="nucleotide sequence ID" value="NZ_JANIBL010000080.1"/>
</dbReference>
<accession>A0ABT1TXW6</accession>
<comment type="caution">
    <text evidence="1">The sequence shown here is derived from an EMBL/GenBank/DDBJ whole genome shotgun (WGS) entry which is preliminary data.</text>
</comment>